<dbReference type="NCBIfam" id="NF047779">
    <property type="entry name" value="Omp85_fam"/>
    <property type="match status" value="1"/>
</dbReference>
<comment type="caution">
    <text evidence="5">The sequence shown here is derived from an EMBL/GenBank/DDBJ whole genome shotgun (WGS) entry which is preliminary data.</text>
</comment>
<evidence type="ECO:0000259" key="4">
    <source>
        <dbReference type="Pfam" id="PF01103"/>
    </source>
</evidence>
<dbReference type="OrthoDB" id="9771071at2"/>
<dbReference type="Gene3D" id="2.40.160.50">
    <property type="entry name" value="membrane protein fhac: a member of the omp85/tpsb transporter family"/>
    <property type="match status" value="1"/>
</dbReference>
<keyword evidence="2" id="KW-0472">Membrane</keyword>
<name>A0A2T5C4F8_9BACT</name>
<dbReference type="AlphaFoldDB" id="A0A2T5C4F8"/>
<dbReference type="GO" id="GO:0019867">
    <property type="term" value="C:outer membrane"/>
    <property type="evidence" value="ECO:0007669"/>
    <property type="project" value="InterPro"/>
</dbReference>
<dbReference type="EMBL" id="QAAD01000003">
    <property type="protein sequence ID" value="PTN09752.1"/>
    <property type="molecule type" value="Genomic_DNA"/>
</dbReference>
<evidence type="ECO:0000256" key="3">
    <source>
        <dbReference type="SAM" id="SignalP"/>
    </source>
</evidence>
<keyword evidence="6" id="KW-1185">Reference proteome</keyword>
<evidence type="ECO:0000313" key="6">
    <source>
        <dbReference type="Proteomes" id="UP000243525"/>
    </source>
</evidence>
<accession>A0A2T5C4F8</accession>
<organism evidence="5 6">
    <name type="scientific">Mangrovibacterium marinum</name>
    <dbReference type="NCBI Taxonomy" id="1639118"/>
    <lineage>
        <taxon>Bacteria</taxon>
        <taxon>Pseudomonadati</taxon>
        <taxon>Bacteroidota</taxon>
        <taxon>Bacteroidia</taxon>
        <taxon>Marinilabiliales</taxon>
        <taxon>Prolixibacteraceae</taxon>
        <taxon>Mangrovibacterium</taxon>
    </lineage>
</organism>
<proteinExistence type="predicted"/>
<evidence type="ECO:0000256" key="1">
    <source>
        <dbReference type="ARBA" id="ARBA00004370"/>
    </source>
</evidence>
<dbReference type="Proteomes" id="UP000243525">
    <property type="component" value="Unassembled WGS sequence"/>
</dbReference>
<comment type="subcellular location">
    <subcellularLocation>
        <location evidence="1">Membrane</location>
    </subcellularLocation>
</comment>
<dbReference type="Pfam" id="PF01103">
    <property type="entry name" value="Omp85"/>
    <property type="match status" value="1"/>
</dbReference>
<keyword evidence="3" id="KW-0732">Signal</keyword>
<gene>
    <name evidence="5" type="ORF">C8N47_10336</name>
</gene>
<feature type="domain" description="Bacterial surface antigen (D15)" evidence="4">
    <location>
        <begin position="128"/>
        <end position="430"/>
    </location>
</feature>
<dbReference type="InterPro" id="IPR000184">
    <property type="entry name" value="Bac_surfAg_D15"/>
</dbReference>
<dbReference type="RefSeq" id="WP_107821138.1">
    <property type="nucleotide sequence ID" value="NZ_OY782574.1"/>
</dbReference>
<protein>
    <submittedName>
        <fullName evidence="5">Surface antigen-like protein</fullName>
    </submittedName>
</protein>
<reference evidence="5 6" key="1">
    <citation type="submission" date="2018-04" db="EMBL/GenBank/DDBJ databases">
        <title>Genomic Encyclopedia of Archaeal and Bacterial Type Strains, Phase II (KMG-II): from individual species to whole genera.</title>
        <authorList>
            <person name="Goeker M."/>
        </authorList>
    </citation>
    <scope>NUCLEOTIDE SEQUENCE [LARGE SCALE GENOMIC DNA]</scope>
    <source>
        <strain evidence="5 6">DSM 28823</strain>
    </source>
</reference>
<feature type="signal peptide" evidence="3">
    <location>
        <begin position="1"/>
        <end position="18"/>
    </location>
</feature>
<feature type="chain" id="PRO_5015623659" evidence="3">
    <location>
        <begin position="19"/>
        <end position="441"/>
    </location>
</feature>
<evidence type="ECO:0000256" key="2">
    <source>
        <dbReference type="ARBA" id="ARBA00023136"/>
    </source>
</evidence>
<sequence length="441" mass="50355">MKIKLLFLLLLISGTAMAQKADKATIVKQGWNFGALPAITFDSDLGFQYGGLVNLYQYGDGSRYPEYDHSLYLEVSRFTKGSAIYQFQYDSDRLLRGIQTIADLSYLTDQAYHFYGFNGYDAVYLEDWTDDDQADYKTRLFYNYDRKLFRLKLDFQGPLAGTNWKWEAGINLQRFTVGKVNIDKLNKGEKEADKLPDVEGLYQRYCNWGLIGPREADGGTIPALRGGLIYDSRNFRANPESGIWSEAVLEYVPKILGSEDHFTRMGLTHRQYFRLIPRRLVLAYRLSYEATLSGHLPFYYLTKRVVDGAKGNSMEGLGGARTMRGILRNRVIGDDVAFANFELRSRIHNFQYKNNNFFVGLNGFVDTGKVTGKRALNFYPSFAAIDTKNYLDYGAESWHTSYGLGLKAGMNENFIVSCDYGRTTDKRDGDAGLYIKLNYLF</sequence>
<evidence type="ECO:0000313" key="5">
    <source>
        <dbReference type="EMBL" id="PTN09752.1"/>
    </source>
</evidence>